<dbReference type="EMBL" id="AP018711">
    <property type="protein sequence ID" value="BBE35844.1"/>
    <property type="molecule type" value="Genomic_DNA"/>
</dbReference>
<name>A0AAD1D9S2_SPHMI</name>
<dbReference type="Proteomes" id="UP000276029">
    <property type="component" value="Unassembled WGS sequence"/>
</dbReference>
<reference evidence="2 4" key="2">
    <citation type="submission" date="2018-10" db="EMBL/GenBank/DDBJ databases">
        <title>Genomic Encyclopedia of Type Strains, Phase IV (KMG-IV): sequencing the most valuable type-strain genomes for metagenomic binning, comparative biology and taxonomic classification.</title>
        <authorList>
            <person name="Goeker M."/>
        </authorList>
    </citation>
    <scope>NUCLEOTIDE SEQUENCE [LARGE SCALE GENOMIC DNA]</scope>
    <source>
        <strain evidence="2 4">DSM 19791</strain>
    </source>
</reference>
<dbReference type="InterPro" id="IPR043148">
    <property type="entry name" value="TagF_C"/>
</dbReference>
<dbReference type="Proteomes" id="UP000275727">
    <property type="component" value="Chromosome"/>
</dbReference>
<reference evidence="1 3" key="1">
    <citation type="submission" date="2018-06" db="EMBL/GenBank/DDBJ databases">
        <title>Complete Genome Sequence of the Microcystin-Degrading Bacterium Sphingosinicella microcystinivorans Strain B-9.</title>
        <authorList>
            <person name="Jin H."/>
            <person name="Nishizawa T."/>
            <person name="Guo Y."/>
            <person name="Nishizawa A."/>
            <person name="Park H."/>
            <person name="Kato H."/>
            <person name="Tsuji K."/>
            <person name="Harada K."/>
        </authorList>
    </citation>
    <scope>NUCLEOTIDE SEQUENCE [LARGE SCALE GENOMIC DNA]</scope>
    <source>
        <strain evidence="1 3">B9</strain>
    </source>
</reference>
<organism evidence="1 3">
    <name type="scientific">Sphingosinicella microcystinivorans</name>
    <dbReference type="NCBI Taxonomy" id="335406"/>
    <lineage>
        <taxon>Bacteria</taxon>
        <taxon>Pseudomonadati</taxon>
        <taxon>Pseudomonadota</taxon>
        <taxon>Alphaproteobacteria</taxon>
        <taxon>Sphingomonadales</taxon>
        <taxon>Sphingosinicellaceae</taxon>
        <taxon>Sphingosinicella</taxon>
    </lineage>
</organism>
<dbReference type="KEGG" id="smic:SmB9_35020"/>
<evidence type="ECO:0000313" key="1">
    <source>
        <dbReference type="EMBL" id="BBE35844.1"/>
    </source>
</evidence>
<sequence length="388" mass="42077">MAPKRVAFLFVGGAHQVLHSASVAAELGSDPRFEVTCFVTQDDERRMLEEVARAWPDSRLSITDFPAPRWSILMGRIIPGLRAMKLPRLLANRRQLSGFDAVVLTERTSTILKKLPGCPVLIHIPHGAGDRARGFEPRLRLFDFIIVSGEKDARRMTDEGLVAKSRIAVSGSTKLDALERLGAGRPKLFENDRPTVLYNPHFDGRLGSWPRWGVQVIDAFAAQSDFNLIVAPHIRLFEGASAAERAAFEARAIPGRIIVDAGSARSCDMTYTNAADIYLGDVSSQVYEFLARPRPCVFLDSTGADWKDDPNYAFWHLGDVVTDLSDVLPTITRAGAAHAAYIARQNAAVCAAVGGDWRGASARAAAAIAGFLTGGSAPHTLASTTVRS</sequence>
<dbReference type="RefSeq" id="WP_121051942.1">
    <property type="nucleotide sequence ID" value="NZ_AP018711.1"/>
</dbReference>
<accession>A0AAD1D9S2</accession>
<dbReference type="AlphaFoldDB" id="A0AAD1D9S2"/>
<keyword evidence="4" id="KW-1185">Reference proteome</keyword>
<evidence type="ECO:0000313" key="3">
    <source>
        <dbReference type="Proteomes" id="UP000275727"/>
    </source>
</evidence>
<dbReference type="Gene3D" id="3.40.50.12580">
    <property type="match status" value="1"/>
</dbReference>
<dbReference type="EMBL" id="RBWX01000009">
    <property type="protein sequence ID" value="RKS88033.1"/>
    <property type="molecule type" value="Genomic_DNA"/>
</dbReference>
<protein>
    <submittedName>
        <fullName evidence="1">Glycerophosphotransferase</fullName>
    </submittedName>
</protein>
<gene>
    <name evidence="2" type="ORF">DFR51_2680</name>
    <name evidence="1" type="ORF">SmB9_35020</name>
</gene>
<evidence type="ECO:0000313" key="4">
    <source>
        <dbReference type="Proteomes" id="UP000276029"/>
    </source>
</evidence>
<proteinExistence type="predicted"/>
<dbReference type="SUPFAM" id="SSF53756">
    <property type="entry name" value="UDP-Glycosyltransferase/glycogen phosphorylase"/>
    <property type="match status" value="1"/>
</dbReference>
<evidence type="ECO:0000313" key="2">
    <source>
        <dbReference type="EMBL" id="RKS88033.1"/>
    </source>
</evidence>